<keyword evidence="8 9" id="KW-0472">Membrane</keyword>
<dbReference type="Proteomes" id="UP000645966">
    <property type="component" value="Unassembled WGS sequence"/>
</dbReference>
<comment type="subcellular location">
    <subcellularLocation>
        <location evidence="1 9">Cell membrane</location>
        <topology evidence="1 9">Multi-pass membrane protein</topology>
    </subcellularLocation>
</comment>
<dbReference type="NCBIfam" id="TIGR00835">
    <property type="entry name" value="agcS"/>
    <property type="match status" value="1"/>
</dbReference>
<keyword evidence="4 9" id="KW-1003">Cell membrane</keyword>
<dbReference type="EMBL" id="JAEIOS010000010">
    <property type="protein sequence ID" value="MBI8988780.1"/>
    <property type="molecule type" value="Genomic_DNA"/>
</dbReference>
<dbReference type="PANTHER" id="PTHR30330:SF3">
    <property type="entry name" value="TRANSCRIPTIONAL REGULATOR, LRP FAMILY"/>
    <property type="match status" value="1"/>
</dbReference>
<evidence type="ECO:0000256" key="7">
    <source>
        <dbReference type="ARBA" id="ARBA00022989"/>
    </source>
</evidence>
<dbReference type="AlphaFoldDB" id="A0A934I012"/>
<feature type="transmembrane region" description="Helical" evidence="9">
    <location>
        <begin position="147"/>
        <end position="167"/>
    </location>
</feature>
<keyword evidence="7 9" id="KW-1133">Transmembrane helix</keyword>
<evidence type="ECO:0000256" key="1">
    <source>
        <dbReference type="ARBA" id="ARBA00004651"/>
    </source>
</evidence>
<evidence type="ECO:0000313" key="10">
    <source>
        <dbReference type="EMBL" id="MBI8988780.1"/>
    </source>
</evidence>
<organism evidence="10 11">
    <name type="scientific">Corynebacterium meridianum</name>
    <dbReference type="NCBI Taxonomy" id="2765363"/>
    <lineage>
        <taxon>Bacteria</taxon>
        <taxon>Bacillati</taxon>
        <taxon>Actinomycetota</taxon>
        <taxon>Actinomycetes</taxon>
        <taxon>Mycobacteriales</taxon>
        <taxon>Corynebacteriaceae</taxon>
        <taxon>Corynebacterium</taxon>
    </lineage>
</organism>
<proteinExistence type="inferred from homology"/>
<feature type="transmembrane region" description="Helical" evidence="9">
    <location>
        <begin position="396"/>
        <end position="416"/>
    </location>
</feature>
<accession>A0A934I012</accession>
<dbReference type="InterPro" id="IPR001463">
    <property type="entry name" value="Na/Ala_symport"/>
</dbReference>
<comment type="similarity">
    <text evidence="2 9">Belongs to the alanine or glycine:cation symporter (AGCS) (TC 2.A.25) family.</text>
</comment>
<feature type="transmembrane region" description="Helical" evidence="9">
    <location>
        <begin position="242"/>
        <end position="268"/>
    </location>
</feature>
<keyword evidence="6 9" id="KW-0769">Symport</keyword>
<evidence type="ECO:0000256" key="8">
    <source>
        <dbReference type="ARBA" id="ARBA00023136"/>
    </source>
</evidence>
<keyword evidence="5 9" id="KW-0812">Transmembrane</keyword>
<evidence type="ECO:0000256" key="6">
    <source>
        <dbReference type="ARBA" id="ARBA00022847"/>
    </source>
</evidence>
<keyword evidence="3 9" id="KW-0813">Transport</keyword>
<feature type="transmembrane region" description="Helical" evidence="9">
    <location>
        <begin position="358"/>
        <end position="376"/>
    </location>
</feature>
<evidence type="ECO:0000256" key="3">
    <source>
        <dbReference type="ARBA" id="ARBA00022448"/>
    </source>
</evidence>
<dbReference type="Pfam" id="PF01235">
    <property type="entry name" value="Na_Ala_symp"/>
    <property type="match status" value="1"/>
</dbReference>
<feature type="transmembrane region" description="Helical" evidence="9">
    <location>
        <begin position="14"/>
        <end position="34"/>
    </location>
</feature>
<protein>
    <submittedName>
        <fullName evidence="10">Sodium:alanine symporter family protein</fullName>
    </submittedName>
</protein>
<gene>
    <name evidence="10" type="ORF">JDV75_03265</name>
</gene>
<feature type="transmembrane region" description="Helical" evidence="9">
    <location>
        <begin position="216"/>
        <end position="236"/>
    </location>
</feature>
<dbReference type="PRINTS" id="PR00175">
    <property type="entry name" value="NAALASMPORT"/>
</dbReference>
<dbReference type="RefSeq" id="WP_198737815.1">
    <property type="nucleotide sequence ID" value="NZ_JAEIOS010000010.1"/>
</dbReference>
<sequence>MTSLNEFLTALDRIVWGPFLLLPLLLGTGAFLTFRLRGIQFRALGRALRHAFLDKDEDEGNGDISKYEALTTALAATVGVGNIVGVATAMSIGGPGSLFWMWMTGLLGMASKYTEAFLGSLHRETDTNGKQAGGPQYYLRKTIKGPMGGYLATFFAVATAIAAFGIGNMTQSNAVAAGMEDSFGIPPWVSGAVMFLIVGVVLFFGIEAIGKVTSAFVPLMIVIYIAASTWVLIANIDQIPGAFALILTDAFTGTAATGGFAGAGIIMAMRMGVARGLFSNESGMGSGAIPAAAAKTLHPVRQGLVSMTQTFIDTLVVITFTGLVLIVTGVWNHGENAANLMTSEAFGNGLPGTFGDELVSISIIFFAFSTILGWSYYGERCMMSVFGPRSSMWYRLVFTVAVFIGAVTELTTVWTFSDLANGMMVLPNIIGILLVSGFVASETRAYLRFDPQLRASAADIEKFLERRGMDWT</sequence>
<evidence type="ECO:0000313" key="11">
    <source>
        <dbReference type="Proteomes" id="UP000645966"/>
    </source>
</evidence>
<evidence type="ECO:0000256" key="5">
    <source>
        <dbReference type="ARBA" id="ARBA00022692"/>
    </source>
</evidence>
<dbReference type="GO" id="GO:0005283">
    <property type="term" value="F:amino acid:sodium symporter activity"/>
    <property type="evidence" value="ECO:0007669"/>
    <property type="project" value="InterPro"/>
</dbReference>
<feature type="transmembrane region" description="Helical" evidence="9">
    <location>
        <begin position="187"/>
        <end position="209"/>
    </location>
</feature>
<evidence type="ECO:0000256" key="4">
    <source>
        <dbReference type="ARBA" id="ARBA00022475"/>
    </source>
</evidence>
<comment type="caution">
    <text evidence="10">The sequence shown here is derived from an EMBL/GenBank/DDBJ whole genome shotgun (WGS) entry which is preliminary data.</text>
</comment>
<reference evidence="10" key="1">
    <citation type="submission" date="2020-12" db="EMBL/GenBank/DDBJ databases">
        <title>Genome public.</title>
        <authorList>
            <person name="Sun Q."/>
        </authorList>
    </citation>
    <scope>NUCLEOTIDE SEQUENCE</scope>
    <source>
        <strain evidence="10">CCM 8863</strain>
    </source>
</reference>
<evidence type="ECO:0000256" key="2">
    <source>
        <dbReference type="ARBA" id="ARBA00009261"/>
    </source>
</evidence>
<evidence type="ECO:0000256" key="9">
    <source>
        <dbReference type="RuleBase" id="RU363064"/>
    </source>
</evidence>
<dbReference type="Gene3D" id="1.20.1740.10">
    <property type="entry name" value="Amino acid/polyamine transporter I"/>
    <property type="match status" value="1"/>
</dbReference>
<name>A0A934I012_9CORY</name>
<feature type="transmembrane region" description="Helical" evidence="9">
    <location>
        <begin position="422"/>
        <end position="440"/>
    </location>
</feature>
<dbReference type="GO" id="GO:0005886">
    <property type="term" value="C:plasma membrane"/>
    <property type="evidence" value="ECO:0007669"/>
    <property type="project" value="UniProtKB-SubCell"/>
</dbReference>
<keyword evidence="11" id="KW-1185">Reference proteome</keyword>
<dbReference type="FunFam" id="1.20.1740.10:FF:000004">
    <property type="entry name" value="Sodium:alanine symporter family protein"/>
    <property type="match status" value="1"/>
</dbReference>
<feature type="transmembrane region" description="Helical" evidence="9">
    <location>
        <begin position="311"/>
        <end position="331"/>
    </location>
</feature>
<dbReference type="PANTHER" id="PTHR30330">
    <property type="entry name" value="AGSS FAMILY TRANSPORTER, SODIUM-ALANINE"/>
    <property type="match status" value="1"/>
</dbReference>